<sequence>MYKREIKRFANRYGKFLEPFAILAMIALFILPIASVLNLSIGFKQNDSVKQEVLGVTSDSKVLIEKVGGTHPVVYNEKLIQTSENVYEYSTYIRKRATGSYDKPILTITNNTLFDQEITFTLNKSDSTDTLIGVLYNRTNYFLSAPDGETYSHTLKLSPGQSMPISITLRNNANVLFDDSISIGIKSATKLYR</sequence>
<comment type="caution">
    <text evidence="2">The sequence shown here is derived from an EMBL/GenBank/DDBJ whole genome shotgun (WGS) entry which is preliminary data.</text>
</comment>
<name>A0A955I1T8_9BACT</name>
<evidence type="ECO:0000313" key="3">
    <source>
        <dbReference type="Proteomes" id="UP000748332"/>
    </source>
</evidence>
<organism evidence="2 3">
    <name type="scientific">Candidatus Dojkabacteria bacterium</name>
    <dbReference type="NCBI Taxonomy" id="2099670"/>
    <lineage>
        <taxon>Bacteria</taxon>
        <taxon>Candidatus Dojkabacteria</taxon>
    </lineage>
</organism>
<evidence type="ECO:0000313" key="2">
    <source>
        <dbReference type="EMBL" id="MCA9375023.1"/>
    </source>
</evidence>
<protein>
    <submittedName>
        <fullName evidence="2">Uncharacterized protein</fullName>
    </submittedName>
</protein>
<dbReference type="EMBL" id="JAGQLM010000066">
    <property type="protein sequence ID" value="MCA9375023.1"/>
    <property type="molecule type" value="Genomic_DNA"/>
</dbReference>
<accession>A0A955I1T8</accession>
<evidence type="ECO:0000256" key="1">
    <source>
        <dbReference type="SAM" id="Phobius"/>
    </source>
</evidence>
<gene>
    <name evidence="2" type="ORF">KC622_01690</name>
</gene>
<keyword evidence="1" id="KW-0812">Transmembrane</keyword>
<reference evidence="2" key="2">
    <citation type="journal article" date="2021" name="Microbiome">
        <title>Successional dynamics and alternative stable states in a saline activated sludge microbial community over 9 years.</title>
        <authorList>
            <person name="Wang Y."/>
            <person name="Ye J."/>
            <person name="Ju F."/>
            <person name="Liu L."/>
            <person name="Boyd J.A."/>
            <person name="Deng Y."/>
            <person name="Parks D.H."/>
            <person name="Jiang X."/>
            <person name="Yin X."/>
            <person name="Woodcroft B.J."/>
            <person name="Tyson G.W."/>
            <person name="Hugenholtz P."/>
            <person name="Polz M.F."/>
            <person name="Zhang T."/>
        </authorList>
    </citation>
    <scope>NUCLEOTIDE SEQUENCE</scope>
    <source>
        <strain evidence="2">HKST-UBA16</strain>
    </source>
</reference>
<reference evidence="2" key="1">
    <citation type="submission" date="2020-04" db="EMBL/GenBank/DDBJ databases">
        <authorList>
            <person name="Zhang T."/>
        </authorList>
    </citation>
    <scope>NUCLEOTIDE SEQUENCE</scope>
    <source>
        <strain evidence="2">HKST-UBA16</strain>
    </source>
</reference>
<keyword evidence="1" id="KW-0472">Membrane</keyword>
<dbReference type="Proteomes" id="UP000748332">
    <property type="component" value="Unassembled WGS sequence"/>
</dbReference>
<dbReference type="AlphaFoldDB" id="A0A955I1T8"/>
<feature type="transmembrane region" description="Helical" evidence="1">
    <location>
        <begin position="20"/>
        <end position="41"/>
    </location>
</feature>
<proteinExistence type="predicted"/>
<keyword evidence="1" id="KW-1133">Transmembrane helix</keyword>